<evidence type="ECO:0000256" key="1">
    <source>
        <dbReference type="SAM" id="Phobius"/>
    </source>
</evidence>
<keyword evidence="1" id="KW-0812">Transmembrane</keyword>
<dbReference type="InterPro" id="IPR012932">
    <property type="entry name" value="VKOR"/>
</dbReference>
<name>A0A1I1N7C7_9ACTN</name>
<dbReference type="STRING" id="910347.SAMN05421773_107103"/>
<protein>
    <recommendedName>
        <fullName evidence="2">Vitamin K epoxide reductase domain-containing protein</fullName>
    </recommendedName>
</protein>
<evidence type="ECO:0000259" key="2">
    <source>
        <dbReference type="Pfam" id="PF07884"/>
    </source>
</evidence>
<keyword evidence="1" id="KW-0472">Membrane</keyword>
<feature type="transmembrane region" description="Helical" evidence="1">
    <location>
        <begin position="59"/>
        <end position="79"/>
    </location>
</feature>
<dbReference type="Pfam" id="PF07884">
    <property type="entry name" value="VKOR"/>
    <property type="match status" value="1"/>
</dbReference>
<accession>A0A1I1N7C7</accession>
<dbReference type="Proteomes" id="UP000199207">
    <property type="component" value="Unassembled WGS sequence"/>
</dbReference>
<feature type="transmembrane region" description="Helical" evidence="1">
    <location>
        <begin position="20"/>
        <end position="38"/>
    </location>
</feature>
<organism evidence="3 4">
    <name type="scientific">Streptomyces aidingensis</name>
    <dbReference type="NCBI Taxonomy" id="910347"/>
    <lineage>
        <taxon>Bacteria</taxon>
        <taxon>Bacillati</taxon>
        <taxon>Actinomycetota</taxon>
        <taxon>Actinomycetes</taxon>
        <taxon>Kitasatosporales</taxon>
        <taxon>Streptomycetaceae</taxon>
        <taxon>Streptomyces</taxon>
    </lineage>
</organism>
<evidence type="ECO:0000313" key="4">
    <source>
        <dbReference type="Proteomes" id="UP000199207"/>
    </source>
</evidence>
<keyword evidence="1" id="KW-1133">Transmembrane helix</keyword>
<dbReference type="EMBL" id="FOLM01000007">
    <property type="protein sequence ID" value="SFC89640.1"/>
    <property type="molecule type" value="Genomic_DNA"/>
</dbReference>
<gene>
    <name evidence="3" type="ORF">SAMN05421773_107103</name>
</gene>
<dbReference type="AlphaFoldDB" id="A0A1I1N7C7"/>
<sequence>MWPFIHQSPADLGTLCPYCMVVWTVSIALFWYVALHVLERGIVPLPERARPALRWMLDTHWVILGAWYALIALAAFLRFTG</sequence>
<reference evidence="3 4" key="1">
    <citation type="submission" date="2016-10" db="EMBL/GenBank/DDBJ databases">
        <authorList>
            <person name="de Groot N.N."/>
        </authorList>
    </citation>
    <scope>NUCLEOTIDE SEQUENCE [LARGE SCALE GENOMIC DNA]</scope>
    <source>
        <strain evidence="3 4">CGMCC 4.5739</strain>
    </source>
</reference>
<keyword evidence="4" id="KW-1185">Reference proteome</keyword>
<dbReference type="RefSeq" id="WP_093839227.1">
    <property type="nucleotide sequence ID" value="NZ_FOLM01000007.1"/>
</dbReference>
<feature type="domain" description="Vitamin K epoxide reductase" evidence="2">
    <location>
        <begin position="4"/>
        <end position="33"/>
    </location>
</feature>
<dbReference type="OrthoDB" id="9783799at2"/>
<proteinExistence type="predicted"/>
<evidence type="ECO:0000313" key="3">
    <source>
        <dbReference type="EMBL" id="SFC89640.1"/>
    </source>
</evidence>